<name>A0A1L7XDL5_9HELO</name>
<dbReference type="AlphaFoldDB" id="A0A1L7XDL5"/>
<dbReference type="OrthoDB" id="5396681at2759"/>
<keyword evidence="1" id="KW-0812">Transmembrane</keyword>
<dbReference type="Gene3D" id="1.20.58.340">
    <property type="entry name" value="Magnesium transport protein CorA, transmembrane region"/>
    <property type="match status" value="1"/>
</dbReference>
<protein>
    <recommendedName>
        <fullName evidence="2">CorA-like transporter domain-containing protein</fullName>
    </recommendedName>
</protein>
<organism evidence="3 4">
    <name type="scientific">Phialocephala subalpina</name>
    <dbReference type="NCBI Taxonomy" id="576137"/>
    <lineage>
        <taxon>Eukaryota</taxon>
        <taxon>Fungi</taxon>
        <taxon>Dikarya</taxon>
        <taxon>Ascomycota</taxon>
        <taxon>Pezizomycotina</taxon>
        <taxon>Leotiomycetes</taxon>
        <taxon>Helotiales</taxon>
        <taxon>Mollisiaceae</taxon>
        <taxon>Phialocephala</taxon>
        <taxon>Phialocephala fortinii species complex</taxon>
    </lineage>
</organism>
<dbReference type="Proteomes" id="UP000184330">
    <property type="component" value="Unassembled WGS sequence"/>
</dbReference>
<feature type="domain" description="CorA-like transporter" evidence="2">
    <location>
        <begin position="39"/>
        <end position="287"/>
    </location>
</feature>
<dbReference type="InterPro" id="IPR058257">
    <property type="entry name" value="CorA-like_dom"/>
</dbReference>
<gene>
    <name evidence="3" type="ORF">PAC_13022</name>
</gene>
<evidence type="ECO:0000259" key="2">
    <source>
        <dbReference type="Pfam" id="PF26616"/>
    </source>
</evidence>
<keyword evidence="4" id="KW-1185">Reference proteome</keyword>
<accession>A0A1L7XDL5</accession>
<proteinExistence type="predicted"/>
<dbReference type="EMBL" id="FJOG01000022">
    <property type="protein sequence ID" value="CZR63125.1"/>
    <property type="molecule type" value="Genomic_DNA"/>
</dbReference>
<keyword evidence="1" id="KW-1133">Transmembrane helix</keyword>
<evidence type="ECO:0000256" key="1">
    <source>
        <dbReference type="SAM" id="Phobius"/>
    </source>
</evidence>
<reference evidence="3 4" key="1">
    <citation type="submission" date="2016-03" db="EMBL/GenBank/DDBJ databases">
        <authorList>
            <person name="Ploux O."/>
        </authorList>
    </citation>
    <scope>NUCLEOTIDE SEQUENCE [LARGE SCALE GENOMIC DNA]</scope>
    <source>
        <strain evidence="3 4">UAMH 11012</strain>
    </source>
</reference>
<dbReference type="STRING" id="576137.A0A1L7XDL5"/>
<keyword evidence="1" id="KW-0472">Membrane</keyword>
<dbReference type="Pfam" id="PF26616">
    <property type="entry name" value="CorA-like"/>
    <property type="match status" value="1"/>
</dbReference>
<sequence length="519" mass="59424">MVVATDGRPEILLLLRGQMSVLDQSQPRDGDLGDFLGNRASYSQNLLEQASRLFSETTSVEILLRQWSDKRTDLESIYIHDMDGLERVLSAATAAMLYCESLLPGDQSQRPSLLNQASIFRQNSTWDRIECSESIFKRVMEATREFPPLYDYVSAFGYKLSAEDENFGCFHGHISNFNDKKEIPALEMAYNLRYAHKHGRQLRDPWSIRHSAIYQRCEQKTESTCCIIIQPSEAFYCQLKQLLHLNGTRSAPAITAVIHSAFLWDTERNWRQYINYLEKELSTLQEKSLLSRIDLSLKEDFSVSFSDVQRLLALRKKMLKCSAILDVSMDIGKSHESFRQKLLGISHHTSLDDNFMSSLEMYKARVQNHRRSIQYLLNSSADIFDLASKILAHKNEELLIRSGHDIQLVNRTTNLIATETRDEHRNSVSVLEAAKEDSSKMKILTYVAIAYLPASLVTSIFSSSFVQVDSSSGPKNSLYLPKYFWLFPFLSIGLLGVTALIVVILSWWRQTRKKIDKSL</sequence>
<evidence type="ECO:0000313" key="3">
    <source>
        <dbReference type="EMBL" id="CZR63125.1"/>
    </source>
</evidence>
<evidence type="ECO:0000313" key="4">
    <source>
        <dbReference type="Proteomes" id="UP000184330"/>
    </source>
</evidence>
<feature type="transmembrane region" description="Helical" evidence="1">
    <location>
        <begin position="443"/>
        <end position="463"/>
    </location>
</feature>
<feature type="transmembrane region" description="Helical" evidence="1">
    <location>
        <begin position="483"/>
        <end position="508"/>
    </location>
</feature>